<sequence length="442" mass="49685">MHQLLFEHAITKFNHSPLDVLKVYNEYKYSRLDNLDAMKGHFPMKAHQASVNTLSLDPLYNRYLFSGGGESSVKLWDLKQQVEVEELEPIYTLPSKSVHKFGITHIKWWSDNGLWLSSSFDHTLSVWDANEMQHVHSFNLGSRVLHFDFEDHGRNSLVAVCADGGVGGLRLLDLRTLADAHTLGGGGKLQGGFGYMLSCRWSPADPNLVVGGSQDGYCIGWDIRRADGCVFKMDYNLTTTNYRTNTRQLLLHESTPKAHNGGINSLLFTDDGAELITLGHDDKICVWDLTSAEKPLNKQINFGPLVRNKSTQHISMALSPLNETELQYLWFPSENGEILIYRLDDGKLVARLNKNGSTLNRRTTSIVYAKESSIKYYSGCKDGTISVWGYNSLLDSQQSRDGLDFDSGNLGTQVSETENSDILDRIHDEIEANKIRAKNTEF</sequence>
<dbReference type="GO" id="GO:0043161">
    <property type="term" value="P:proteasome-mediated ubiquitin-dependent protein catabolic process"/>
    <property type="evidence" value="ECO:0007669"/>
    <property type="project" value="TreeGrafter"/>
</dbReference>
<dbReference type="InterPro" id="IPR015943">
    <property type="entry name" value="WD40/YVTN_repeat-like_dom_sf"/>
</dbReference>
<comment type="caution">
    <text evidence="4">The sequence shown here is derived from an EMBL/GenBank/DDBJ whole genome shotgun (WGS) entry which is preliminary data.</text>
</comment>
<keyword evidence="2" id="KW-0677">Repeat</keyword>
<dbReference type="GO" id="GO:0006283">
    <property type="term" value="P:transcription-coupled nucleotide-excision repair"/>
    <property type="evidence" value="ECO:0007669"/>
    <property type="project" value="InterPro"/>
</dbReference>
<feature type="repeat" description="WD" evidence="3">
    <location>
        <begin position="44"/>
        <end position="86"/>
    </location>
</feature>
<reference evidence="4" key="2">
    <citation type="submission" date="2021-01" db="EMBL/GenBank/DDBJ databases">
        <authorList>
            <person name="Schikora-Tamarit M.A."/>
        </authorList>
    </citation>
    <scope>NUCLEOTIDE SEQUENCE</scope>
    <source>
        <strain evidence="4">NCAIM Y.01608</strain>
    </source>
</reference>
<evidence type="ECO:0000313" key="4">
    <source>
        <dbReference type="EMBL" id="KAH3669827.1"/>
    </source>
</evidence>
<dbReference type="PANTHER" id="PTHR46202:SF1">
    <property type="entry name" value="DNA EXCISION REPAIR PROTEIN ERCC-8"/>
    <property type="match status" value="1"/>
</dbReference>
<protein>
    <submittedName>
        <fullName evidence="4">Uncharacterized protein</fullName>
    </submittedName>
</protein>
<dbReference type="InterPro" id="IPR019775">
    <property type="entry name" value="WD40_repeat_CS"/>
</dbReference>
<gene>
    <name evidence="4" type="ORF">OGATHE_002639</name>
</gene>
<keyword evidence="5" id="KW-1185">Reference proteome</keyword>
<organism evidence="4 5">
    <name type="scientific">Ogataea polymorpha</name>
    <dbReference type="NCBI Taxonomy" id="460523"/>
    <lineage>
        <taxon>Eukaryota</taxon>
        <taxon>Fungi</taxon>
        <taxon>Dikarya</taxon>
        <taxon>Ascomycota</taxon>
        <taxon>Saccharomycotina</taxon>
        <taxon>Pichiomycetes</taxon>
        <taxon>Pichiales</taxon>
        <taxon>Pichiaceae</taxon>
        <taxon>Ogataea</taxon>
    </lineage>
</organism>
<keyword evidence="1 3" id="KW-0853">WD repeat</keyword>
<dbReference type="Gene3D" id="2.130.10.10">
    <property type="entry name" value="YVTN repeat-like/Quinoprotein amine dehydrogenase"/>
    <property type="match status" value="1"/>
</dbReference>
<dbReference type="InterPro" id="IPR036322">
    <property type="entry name" value="WD40_repeat_dom_sf"/>
</dbReference>
<feature type="repeat" description="WD" evidence="3">
    <location>
        <begin position="256"/>
        <end position="297"/>
    </location>
</feature>
<evidence type="ECO:0000256" key="3">
    <source>
        <dbReference type="PROSITE-ProRule" id="PRU00221"/>
    </source>
</evidence>
<reference evidence="4" key="1">
    <citation type="journal article" date="2021" name="Open Biol.">
        <title>Shared evolutionary footprints suggest mitochondrial oxidative damage underlies multiple complex I losses in fungi.</title>
        <authorList>
            <person name="Schikora-Tamarit M.A."/>
            <person name="Marcet-Houben M."/>
            <person name="Nosek J."/>
            <person name="Gabaldon T."/>
        </authorList>
    </citation>
    <scope>NUCLEOTIDE SEQUENCE</scope>
    <source>
        <strain evidence="4">NCAIM Y.01608</strain>
    </source>
</reference>
<evidence type="ECO:0000256" key="2">
    <source>
        <dbReference type="ARBA" id="ARBA00022737"/>
    </source>
</evidence>
<dbReference type="GO" id="GO:0031464">
    <property type="term" value="C:Cul4A-RING E3 ubiquitin ligase complex"/>
    <property type="evidence" value="ECO:0007669"/>
    <property type="project" value="TreeGrafter"/>
</dbReference>
<dbReference type="PROSITE" id="PS50082">
    <property type="entry name" value="WD_REPEATS_2"/>
    <property type="match status" value="3"/>
</dbReference>
<dbReference type="SUPFAM" id="SSF50978">
    <property type="entry name" value="WD40 repeat-like"/>
    <property type="match status" value="1"/>
</dbReference>
<dbReference type="SMART" id="SM00320">
    <property type="entry name" value="WD40"/>
    <property type="match status" value="6"/>
</dbReference>
<dbReference type="PROSITE" id="PS50294">
    <property type="entry name" value="WD_REPEATS_REGION"/>
    <property type="match status" value="2"/>
</dbReference>
<dbReference type="InterPro" id="IPR001680">
    <property type="entry name" value="WD40_rpt"/>
</dbReference>
<accession>A0A9P8PD69</accession>
<proteinExistence type="predicted"/>
<dbReference type="Proteomes" id="UP000788993">
    <property type="component" value="Unassembled WGS sequence"/>
</dbReference>
<evidence type="ECO:0000313" key="5">
    <source>
        <dbReference type="Proteomes" id="UP000788993"/>
    </source>
</evidence>
<dbReference type="GO" id="GO:0000109">
    <property type="term" value="C:nucleotide-excision repair complex"/>
    <property type="evidence" value="ECO:0007669"/>
    <property type="project" value="TreeGrafter"/>
</dbReference>
<feature type="repeat" description="WD" evidence="3">
    <location>
        <begin position="96"/>
        <end position="137"/>
    </location>
</feature>
<name>A0A9P8PD69_9ASCO</name>
<evidence type="ECO:0000256" key="1">
    <source>
        <dbReference type="ARBA" id="ARBA00022574"/>
    </source>
</evidence>
<dbReference type="GO" id="GO:0000209">
    <property type="term" value="P:protein polyubiquitination"/>
    <property type="evidence" value="ECO:0007669"/>
    <property type="project" value="TreeGrafter"/>
</dbReference>
<dbReference type="AlphaFoldDB" id="A0A9P8PD69"/>
<dbReference type="EMBL" id="JAEUBD010000983">
    <property type="protein sequence ID" value="KAH3669827.1"/>
    <property type="molecule type" value="Genomic_DNA"/>
</dbReference>
<dbReference type="Pfam" id="PF00400">
    <property type="entry name" value="WD40"/>
    <property type="match status" value="3"/>
</dbReference>
<dbReference type="InterPro" id="IPR042238">
    <property type="entry name" value="Rad28/ERCC8/Ckn1/ATCSA-1"/>
</dbReference>
<dbReference type="PANTHER" id="PTHR46202">
    <property type="entry name" value="DNA EXCISION REPAIR PROTEIN ERCC-8"/>
    <property type="match status" value="1"/>
</dbReference>
<dbReference type="PROSITE" id="PS00678">
    <property type="entry name" value="WD_REPEATS_1"/>
    <property type="match status" value="1"/>
</dbReference>